<reference evidence="11" key="1">
    <citation type="submission" date="2023-08" db="EMBL/GenBank/DDBJ databases">
        <authorList>
            <person name="Alioto T."/>
            <person name="Alioto T."/>
            <person name="Gomez Garrido J."/>
        </authorList>
    </citation>
    <scope>NUCLEOTIDE SEQUENCE</scope>
</reference>
<proteinExistence type="inferred from homology"/>
<evidence type="ECO:0000256" key="4">
    <source>
        <dbReference type="ARBA" id="ARBA00022723"/>
    </source>
</evidence>
<feature type="binding site" description="axial binding residue" evidence="8">
    <location>
        <position position="521"/>
    </location>
    <ligand>
        <name>heme</name>
        <dbReference type="ChEBI" id="CHEBI:30413"/>
    </ligand>
    <ligandPart>
        <name>Fe</name>
        <dbReference type="ChEBI" id="CHEBI:18248"/>
    </ligandPart>
</feature>
<organism evidence="11 12">
    <name type="scientific">Octopus vulgaris</name>
    <name type="common">Common octopus</name>
    <dbReference type="NCBI Taxonomy" id="6645"/>
    <lineage>
        <taxon>Eukaryota</taxon>
        <taxon>Metazoa</taxon>
        <taxon>Spiralia</taxon>
        <taxon>Lophotrochozoa</taxon>
        <taxon>Mollusca</taxon>
        <taxon>Cephalopoda</taxon>
        <taxon>Coleoidea</taxon>
        <taxon>Octopodiformes</taxon>
        <taxon>Octopoda</taxon>
        <taxon>Incirrata</taxon>
        <taxon>Octopodidae</taxon>
        <taxon>Octopus</taxon>
    </lineage>
</organism>
<dbReference type="GO" id="GO:0005506">
    <property type="term" value="F:iron ion binding"/>
    <property type="evidence" value="ECO:0007669"/>
    <property type="project" value="InterPro"/>
</dbReference>
<feature type="compositionally biased region" description="Polar residues" evidence="10">
    <location>
        <begin position="43"/>
        <end position="54"/>
    </location>
</feature>
<dbReference type="GO" id="GO:0020037">
    <property type="term" value="F:heme binding"/>
    <property type="evidence" value="ECO:0007669"/>
    <property type="project" value="InterPro"/>
</dbReference>
<comment type="similarity">
    <text evidence="2 9">Belongs to the cytochrome P450 family.</text>
</comment>
<keyword evidence="12" id="KW-1185">Reference proteome</keyword>
<gene>
    <name evidence="11" type="ORF">OCTVUL_1B014844</name>
</gene>
<dbReference type="SUPFAM" id="SSF48264">
    <property type="entry name" value="Cytochrome P450"/>
    <property type="match status" value="1"/>
</dbReference>
<protein>
    <submittedName>
        <fullName evidence="11">Probable cytochrome P450 12a5, mitochondrial</fullName>
    </submittedName>
</protein>
<accession>A0AA36FEC0</accession>
<dbReference type="PRINTS" id="PR00463">
    <property type="entry name" value="EP450I"/>
</dbReference>
<dbReference type="AlphaFoldDB" id="A0AA36FEC0"/>
<evidence type="ECO:0000256" key="1">
    <source>
        <dbReference type="ARBA" id="ARBA00001971"/>
    </source>
</evidence>
<sequence length="575" mass="67556">MELAEEMSFILKWNVEVKAVHQCTYKEREREERKKRRLGLYKTSETNPSSSQSKKTSHREKHLHLTTKGKIQSDKPPFMKDGLQSASVATLRSSSFSWLYFHIKSPTQIPKLNEFLHKSFGDIVAEKLPGNKNIVHLYRPEDFEVVYRNEGPYPIRGVFPLLCTYNNKYNDGIYGLSSSEGKYWKHTRSAVQKKLFRLEYTHSLFKEHQILADELLQLLDSRKDDEGVVTDLNKILERYTLEGIATTCFKERLDEDWTDMNENQMGIQYLQILKKSNLQIMKSLLSFPLYMYFETPLFKEFSNLTQQLDRFIENKMLVEVEKFTKRRCPHHTNTKMEEESGCPHAAGKAFLENGLLCQLLQENKLNKQEITTIIKDIIASSVFTLRSLLSFVLYALTQHPEAQESLREEIRRVTLNEHNNDITQATFAKMPYLKAFVKETLRYYPVIPGNFRQLYKDINIRGYTIPKGTYVKMHHIWPAMSDEYFENATEFKPNRWIRDSEEREITHPFTVMQFGFGPRSCLGKRLALTETYLFIIKILSKYSVQYPTDSFEIVSELQHHPPTDMKFKFIDCPID</sequence>
<comment type="cofactor">
    <cofactor evidence="1 8">
        <name>heme</name>
        <dbReference type="ChEBI" id="CHEBI:30413"/>
    </cofactor>
</comment>
<evidence type="ECO:0000313" key="11">
    <source>
        <dbReference type="EMBL" id="CAI9735170.1"/>
    </source>
</evidence>
<keyword evidence="3 8" id="KW-0349">Heme</keyword>
<dbReference type="InterPro" id="IPR050479">
    <property type="entry name" value="CYP11_CYP27_families"/>
</dbReference>
<keyword evidence="5 9" id="KW-0560">Oxidoreductase</keyword>
<feature type="compositionally biased region" description="Basic residues" evidence="10">
    <location>
        <begin position="55"/>
        <end position="67"/>
    </location>
</feature>
<evidence type="ECO:0000256" key="7">
    <source>
        <dbReference type="ARBA" id="ARBA00023033"/>
    </source>
</evidence>
<dbReference type="GO" id="GO:0004497">
    <property type="term" value="F:monooxygenase activity"/>
    <property type="evidence" value="ECO:0007669"/>
    <property type="project" value="UniProtKB-KW"/>
</dbReference>
<evidence type="ECO:0000313" key="12">
    <source>
        <dbReference type="Proteomes" id="UP001162480"/>
    </source>
</evidence>
<dbReference type="Pfam" id="PF00067">
    <property type="entry name" value="p450"/>
    <property type="match status" value="1"/>
</dbReference>
<evidence type="ECO:0000256" key="10">
    <source>
        <dbReference type="SAM" id="MobiDB-lite"/>
    </source>
</evidence>
<keyword evidence="6 8" id="KW-0408">Iron</keyword>
<evidence type="ECO:0000256" key="9">
    <source>
        <dbReference type="RuleBase" id="RU000461"/>
    </source>
</evidence>
<keyword evidence="4 8" id="KW-0479">Metal-binding</keyword>
<evidence type="ECO:0000256" key="8">
    <source>
        <dbReference type="PIRSR" id="PIRSR602401-1"/>
    </source>
</evidence>
<dbReference type="CDD" id="cd11054">
    <property type="entry name" value="CYP24A1-like"/>
    <property type="match status" value="1"/>
</dbReference>
<dbReference type="InterPro" id="IPR017972">
    <property type="entry name" value="Cyt_P450_CS"/>
</dbReference>
<dbReference type="InterPro" id="IPR002401">
    <property type="entry name" value="Cyt_P450_E_grp-I"/>
</dbReference>
<evidence type="ECO:0000256" key="6">
    <source>
        <dbReference type="ARBA" id="ARBA00023004"/>
    </source>
</evidence>
<dbReference type="PANTHER" id="PTHR24279">
    <property type="entry name" value="CYTOCHROME P450"/>
    <property type="match status" value="1"/>
</dbReference>
<evidence type="ECO:0000256" key="3">
    <source>
        <dbReference type="ARBA" id="ARBA00022617"/>
    </source>
</evidence>
<evidence type="ECO:0000256" key="2">
    <source>
        <dbReference type="ARBA" id="ARBA00010617"/>
    </source>
</evidence>
<keyword evidence="7 9" id="KW-0503">Monooxygenase</keyword>
<dbReference type="PROSITE" id="PS00086">
    <property type="entry name" value="CYTOCHROME_P450"/>
    <property type="match status" value="1"/>
</dbReference>
<dbReference type="InterPro" id="IPR001128">
    <property type="entry name" value="Cyt_P450"/>
</dbReference>
<dbReference type="PANTHER" id="PTHR24279:SF120">
    <property type="entry name" value="CYTOCHROME P450"/>
    <property type="match status" value="1"/>
</dbReference>
<dbReference type="InterPro" id="IPR036396">
    <property type="entry name" value="Cyt_P450_sf"/>
</dbReference>
<dbReference type="GO" id="GO:0016705">
    <property type="term" value="F:oxidoreductase activity, acting on paired donors, with incorporation or reduction of molecular oxygen"/>
    <property type="evidence" value="ECO:0007669"/>
    <property type="project" value="InterPro"/>
</dbReference>
<dbReference type="EMBL" id="OX597830">
    <property type="protein sequence ID" value="CAI9735170.1"/>
    <property type="molecule type" value="Genomic_DNA"/>
</dbReference>
<feature type="region of interest" description="Disordered" evidence="10">
    <location>
        <begin position="26"/>
        <end position="77"/>
    </location>
</feature>
<name>A0AA36FEC0_OCTVU</name>
<dbReference type="PRINTS" id="PR00385">
    <property type="entry name" value="P450"/>
</dbReference>
<dbReference type="Gene3D" id="1.10.630.10">
    <property type="entry name" value="Cytochrome P450"/>
    <property type="match status" value="1"/>
</dbReference>
<dbReference type="Proteomes" id="UP001162480">
    <property type="component" value="Chromosome 17"/>
</dbReference>
<evidence type="ECO:0000256" key="5">
    <source>
        <dbReference type="ARBA" id="ARBA00023002"/>
    </source>
</evidence>